<reference evidence="4" key="1">
    <citation type="submission" date="2014-12" db="EMBL/GenBank/DDBJ databases">
        <title>Genome Sequence of Valsa Canker Pathogens Uncovers a Specific Adaption of Colonization on Woody Bark.</title>
        <authorList>
            <person name="Yin Z."/>
            <person name="Liu H."/>
            <person name="Gao X."/>
            <person name="Li Z."/>
            <person name="Song N."/>
            <person name="Ke X."/>
            <person name="Dai Q."/>
            <person name="Wu Y."/>
            <person name="Sun Y."/>
            <person name="Xu J.-R."/>
            <person name="Kang Z.K."/>
            <person name="Wang L."/>
            <person name="Huang L."/>
        </authorList>
    </citation>
    <scope>NUCLEOTIDE SEQUENCE [LARGE SCALE GENOMIC DNA]</scope>
    <source>
        <strain evidence="4">SXYL134</strain>
    </source>
</reference>
<evidence type="ECO:0000313" key="4">
    <source>
        <dbReference type="Proteomes" id="UP000078576"/>
    </source>
</evidence>
<dbReference type="InterPro" id="IPR050317">
    <property type="entry name" value="Plant_Fungal_Acyltransferase"/>
</dbReference>
<dbReference type="GO" id="GO:0016747">
    <property type="term" value="F:acyltransferase activity, transferring groups other than amino-acyl groups"/>
    <property type="evidence" value="ECO:0007669"/>
    <property type="project" value="TreeGrafter"/>
</dbReference>
<dbReference type="InterPro" id="IPR054710">
    <property type="entry name" value="Tri101-like_N"/>
</dbReference>
<keyword evidence="4" id="KW-1185">Reference proteome</keyword>
<proteinExistence type="predicted"/>
<dbReference type="PANTHER" id="PTHR31642">
    <property type="entry name" value="TRICHOTHECENE 3-O-ACETYLTRANSFERASE"/>
    <property type="match status" value="1"/>
</dbReference>
<evidence type="ECO:0000259" key="2">
    <source>
        <dbReference type="Pfam" id="PF22664"/>
    </source>
</evidence>
<name>A0A194UPD1_CYTMA</name>
<evidence type="ECO:0000256" key="1">
    <source>
        <dbReference type="ARBA" id="ARBA00022679"/>
    </source>
</evidence>
<dbReference type="PANTHER" id="PTHR31642:SF310">
    <property type="entry name" value="FATTY ALCOHOL:CAFFEOYL-COA ACYLTRANSFERASE"/>
    <property type="match status" value="1"/>
</dbReference>
<dbReference type="OrthoDB" id="1862401at2759"/>
<organism evidence="3 4">
    <name type="scientific">Cytospora mali</name>
    <name type="common">Apple Valsa canker fungus</name>
    <name type="synonym">Valsa mali</name>
    <dbReference type="NCBI Taxonomy" id="578113"/>
    <lineage>
        <taxon>Eukaryota</taxon>
        <taxon>Fungi</taxon>
        <taxon>Dikarya</taxon>
        <taxon>Ascomycota</taxon>
        <taxon>Pezizomycotina</taxon>
        <taxon>Sordariomycetes</taxon>
        <taxon>Sordariomycetidae</taxon>
        <taxon>Diaporthales</taxon>
        <taxon>Cytosporaceae</taxon>
        <taxon>Cytospora</taxon>
    </lineage>
</organism>
<sequence length="480" mass="52350">MTMDNTQVQAGDDDLYQDVMSQFPFLNGYTHFMLGFQLDSDASCNAIVDSLKTGVQRVIDKVPWLGGQVACESSPEGTATFRPTAWPDGLPVNEIVRLNICDAELPPMAELLRTGTPVSVLPASVLTPWPGLPQPHGISGPVPVLAMQANFISGGLILTISCHHNIMDATAIFQFIRLLTVVMNNGEIMTPELDQANRDRRGVVPLIPRGEPVKNFSHLRRGPDYVQRTPPSTSRWCYFRLPVAAMPRMRKLASRPQRTISDQGSPAPLLSDNDILSAFCWNRISAGRLGRGAMTGGQKVGPASTTKFNRAIDGRVALGVPPSYMGHMVCHASTRLTLQQVVTQPLSTTAAALRRDLNAANTPWSIRSYATFLAREPDRSKLLYGGSFDPNTDIGASSLVTDLTGASQDDTASGFAFMSLGDLLGKPRFIRRPDLPLIPGVLYFQPVENGAIPILLCLTGEDLDGLKKDRQWTQYMEYVG</sequence>
<dbReference type="Proteomes" id="UP000078576">
    <property type="component" value="Unassembled WGS sequence"/>
</dbReference>
<protein>
    <submittedName>
        <fullName evidence="3">Trichothecene 3-O-acetyltransferase</fullName>
    </submittedName>
</protein>
<dbReference type="STRING" id="694573.A0A194UPD1"/>
<evidence type="ECO:0000313" key="3">
    <source>
        <dbReference type="EMBL" id="KUI53501.1"/>
    </source>
</evidence>
<dbReference type="Gene3D" id="3.30.559.10">
    <property type="entry name" value="Chloramphenicol acetyltransferase-like domain"/>
    <property type="match status" value="2"/>
</dbReference>
<dbReference type="EMBL" id="KN714669">
    <property type="protein sequence ID" value="KUI53501.1"/>
    <property type="molecule type" value="Genomic_DNA"/>
</dbReference>
<keyword evidence="1" id="KW-0808">Transferase</keyword>
<gene>
    <name evidence="3" type="ORF">VP1G_01038</name>
</gene>
<dbReference type="Pfam" id="PF22664">
    <property type="entry name" value="TRI-like_N"/>
    <property type="match status" value="1"/>
</dbReference>
<dbReference type="InterPro" id="IPR023213">
    <property type="entry name" value="CAT-like_dom_sf"/>
</dbReference>
<accession>A0A194UPD1</accession>
<dbReference type="AlphaFoldDB" id="A0A194UPD1"/>
<feature type="domain" description="Trichothecene 3-O-acetyltransferase-like N-terminal" evidence="2">
    <location>
        <begin position="29"/>
        <end position="180"/>
    </location>
</feature>